<proteinExistence type="predicted"/>
<organism evidence="1 2">
    <name type="scientific">Parathielavia appendiculata</name>
    <dbReference type="NCBI Taxonomy" id="2587402"/>
    <lineage>
        <taxon>Eukaryota</taxon>
        <taxon>Fungi</taxon>
        <taxon>Dikarya</taxon>
        <taxon>Ascomycota</taxon>
        <taxon>Pezizomycotina</taxon>
        <taxon>Sordariomycetes</taxon>
        <taxon>Sordariomycetidae</taxon>
        <taxon>Sordariales</taxon>
        <taxon>Chaetomiaceae</taxon>
        <taxon>Parathielavia</taxon>
    </lineage>
</organism>
<reference evidence="1" key="1">
    <citation type="journal article" date="2023" name="Mol. Phylogenet. Evol.">
        <title>Genome-scale phylogeny and comparative genomics of the fungal order Sordariales.</title>
        <authorList>
            <person name="Hensen N."/>
            <person name="Bonometti L."/>
            <person name="Westerberg I."/>
            <person name="Brannstrom I.O."/>
            <person name="Guillou S."/>
            <person name="Cros-Aarteil S."/>
            <person name="Calhoun S."/>
            <person name="Haridas S."/>
            <person name="Kuo A."/>
            <person name="Mondo S."/>
            <person name="Pangilinan J."/>
            <person name="Riley R."/>
            <person name="LaButti K."/>
            <person name="Andreopoulos B."/>
            <person name="Lipzen A."/>
            <person name="Chen C."/>
            <person name="Yan M."/>
            <person name="Daum C."/>
            <person name="Ng V."/>
            <person name="Clum A."/>
            <person name="Steindorff A."/>
            <person name="Ohm R.A."/>
            <person name="Martin F."/>
            <person name="Silar P."/>
            <person name="Natvig D.O."/>
            <person name="Lalanne C."/>
            <person name="Gautier V."/>
            <person name="Ament-Velasquez S.L."/>
            <person name="Kruys A."/>
            <person name="Hutchinson M.I."/>
            <person name="Powell A.J."/>
            <person name="Barry K."/>
            <person name="Miller A.N."/>
            <person name="Grigoriev I.V."/>
            <person name="Debuchy R."/>
            <person name="Gladieux P."/>
            <person name="Hiltunen Thoren M."/>
            <person name="Johannesson H."/>
        </authorList>
    </citation>
    <scope>NUCLEOTIDE SEQUENCE</scope>
    <source>
        <strain evidence="1">CBS 731.68</strain>
    </source>
</reference>
<dbReference type="GeneID" id="87828683"/>
<evidence type="ECO:0000313" key="2">
    <source>
        <dbReference type="Proteomes" id="UP001302602"/>
    </source>
</evidence>
<name>A0AAN6UAL6_9PEZI</name>
<sequence length="72" mass="8166">MPVERPPEPYRAMLPETARIRLTDGDLHLDKSTSGHRVANRGLGTSWVVPRVSGILQGHDRWAYGDEWREDG</sequence>
<evidence type="ECO:0000313" key="1">
    <source>
        <dbReference type="EMBL" id="KAK4129507.1"/>
    </source>
</evidence>
<dbReference type="EMBL" id="MU853223">
    <property type="protein sequence ID" value="KAK4129507.1"/>
    <property type="molecule type" value="Genomic_DNA"/>
</dbReference>
<comment type="caution">
    <text evidence="1">The sequence shown here is derived from an EMBL/GenBank/DDBJ whole genome shotgun (WGS) entry which is preliminary data.</text>
</comment>
<accession>A0AAN6UAL6</accession>
<gene>
    <name evidence="1" type="ORF">N657DRAFT_640145</name>
</gene>
<dbReference type="AlphaFoldDB" id="A0AAN6UAL6"/>
<dbReference type="RefSeq" id="XP_062653278.1">
    <property type="nucleotide sequence ID" value="XM_062791914.1"/>
</dbReference>
<reference evidence="1" key="2">
    <citation type="submission" date="2023-05" db="EMBL/GenBank/DDBJ databases">
        <authorList>
            <consortium name="Lawrence Berkeley National Laboratory"/>
            <person name="Steindorff A."/>
            <person name="Hensen N."/>
            <person name="Bonometti L."/>
            <person name="Westerberg I."/>
            <person name="Brannstrom I.O."/>
            <person name="Guillou S."/>
            <person name="Cros-Aarteil S."/>
            <person name="Calhoun S."/>
            <person name="Haridas S."/>
            <person name="Kuo A."/>
            <person name="Mondo S."/>
            <person name="Pangilinan J."/>
            <person name="Riley R."/>
            <person name="Labutti K."/>
            <person name="Andreopoulos B."/>
            <person name="Lipzen A."/>
            <person name="Chen C."/>
            <person name="Yanf M."/>
            <person name="Daum C."/>
            <person name="Ng V."/>
            <person name="Clum A."/>
            <person name="Ohm R."/>
            <person name="Martin F."/>
            <person name="Silar P."/>
            <person name="Natvig D."/>
            <person name="Lalanne C."/>
            <person name="Gautier V."/>
            <person name="Ament-Velasquez S.L."/>
            <person name="Kruys A."/>
            <person name="Hutchinson M.I."/>
            <person name="Powell A.J."/>
            <person name="Barry K."/>
            <person name="Miller A.N."/>
            <person name="Grigoriev I.V."/>
            <person name="Debuchy R."/>
            <person name="Gladieux P."/>
            <person name="Thoren M.H."/>
            <person name="Johannesson H."/>
        </authorList>
    </citation>
    <scope>NUCLEOTIDE SEQUENCE</scope>
    <source>
        <strain evidence="1">CBS 731.68</strain>
    </source>
</reference>
<keyword evidence="2" id="KW-1185">Reference proteome</keyword>
<protein>
    <submittedName>
        <fullName evidence="1">Uncharacterized protein</fullName>
    </submittedName>
</protein>
<dbReference type="Proteomes" id="UP001302602">
    <property type="component" value="Unassembled WGS sequence"/>
</dbReference>